<protein>
    <submittedName>
        <fullName evidence="1">Uncharacterized protein</fullName>
    </submittedName>
</protein>
<dbReference type="OrthoDB" id="2286105at2759"/>
<reference evidence="1" key="1">
    <citation type="submission" date="2020-12" db="EMBL/GenBank/DDBJ databases">
        <title>Metabolic potential, ecology and presence of endohyphal bacteria is reflected in genomic diversity of Mucoromycotina.</title>
        <authorList>
            <person name="Muszewska A."/>
            <person name="Okrasinska A."/>
            <person name="Steczkiewicz K."/>
            <person name="Drgas O."/>
            <person name="Orlowska M."/>
            <person name="Perlinska-Lenart U."/>
            <person name="Aleksandrzak-Piekarczyk T."/>
            <person name="Szatraj K."/>
            <person name="Zielenkiewicz U."/>
            <person name="Pilsyk S."/>
            <person name="Malc E."/>
            <person name="Mieczkowski P."/>
            <person name="Kruszewska J.S."/>
            <person name="Biernat P."/>
            <person name="Pawlowska J."/>
        </authorList>
    </citation>
    <scope>NUCLEOTIDE SEQUENCE</scope>
    <source>
        <strain evidence="1">WA0000017839</strain>
    </source>
</reference>
<dbReference type="EMBL" id="JAEPRD010000142">
    <property type="protein sequence ID" value="KAG2196659.1"/>
    <property type="molecule type" value="Genomic_DNA"/>
</dbReference>
<name>A0A8H7V014_9FUNG</name>
<dbReference type="Proteomes" id="UP000603453">
    <property type="component" value="Unassembled WGS sequence"/>
</dbReference>
<dbReference type="AlphaFoldDB" id="A0A8H7V014"/>
<sequence length="292" mass="32476">MSITVPNIVRAFRKLSSISGSGSNVISLKVSFNIKIVNMQAQDYNIASGFVMREPYFEEVIDEMDVDEDSDTIFGKLILLANDSTVPQEISVIDEMKQECRLEEVENDAENSDIHLSPHQSIGYKAYGPDNIRMFLQTMQEEGRNWNESDGTVISIGCLNKPSKIGGITAQQTEILAELVDKNPCIIIDMAREELCSSFEGLKCLYDGKRCEENITAWKAAGVDFQTNLVCMNVASFNVHQIRSKTWSVKRTPAIVSVPTEKEVNLSIIECMSPFGTISFSKVEPSKPVDVA</sequence>
<gene>
    <name evidence="1" type="ORF">INT47_012118</name>
</gene>
<organism evidence="1 2">
    <name type="scientific">Mucor saturninus</name>
    <dbReference type="NCBI Taxonomy" id="64648"/>
    <lineage>
        <taxon>Eukaryota</taxon>
        <taxon>Fungi</taxon>
        <taxon>Fungi incertae sedis</taxon>
        <taxon>Mucoromycota</taxon>
        <taxon>Mucoromycotina</taxon>
        <taxon>Mucoromycetes</taxon>
        <taxon>Mucorales</taxon>
        <taxon>Mucorineae</taxon>
        <taxon>Mucoraceae</taxon>
        <taxon>Mucor</taxon>
    </lineage>
</organism>
<accession>A0A8H7V014</accession>
<proteinExistence type="predicted"/>
<keyword evidence="2" id="KW-1185">Reference proteome</keyword>
<comment type="caution">
    <text evidence="1">The sequence shown here is derived from an EMBL/GenBank/DDBJ whole genome shotgun (WGS) entry which is preliminary data.</text>
</comment>
<evidence type="ECO:0000313" key="1">
    <source>
        <dbReference type="EMBL" id="KAG2196659.1"/>
    </source>
</evidence>
<evidence type="ECO:0000313" key="2">
    <source>
        <dbReference type="Proteomes" id="UP000603453"/>
    </source>
</evidence>